<comment type="caution">
    <text evidence="3">The sequence shown here is derived from an EMBL/GenBank/DDBJ whole genome shotgun (WGS) entry which is preliminary data.</text>
</comment>
<keyword evidence="2" id="KW-0812">Transmembrane</keyword>
<proteinExistence type="predicted"/>
<reference evidence="3 4" key="1">
    <citation type="submission" date="2018-04" db="EMBL/GenBank/DDBJ databases">
        <title>Bacteria isolated from cave deposits of Manipur.</title>
        <authorList>
            <person name="Sahoo D."/>
            <person name="Sarangthem I."/>
            <person name="Nandeibam J."/>
        </authorList>
    </citation>
    <scope>NUCLEOTIDE SEQUENCE [LARGE SCALE GENOMIC DNA]</scope>
    <source>
        <strain evidence="4">mrc11</strain>
    </source>
</reference>
<gene>
    <name evidence="3" type="ORF">DBZ45_02925</name>
</gene>
<protein>
    <submittedName>
        <fullName evidence="3">Uncharacterized protein</fullName>
    </submittedName>
</protein>
<dbReference type="EMBL" id="QLNP01000034">
    <property type="protein sequence ID" value="RAM38836.1"/>
    <property type="molecule type" value="Genomic_DNA"/>
</dbReference>
<accession>A0A328HJQ1</accession>
<dbReference type="AlphaFoldDB" id="A0A328HJQ1"/>
<keyword evidence="2" id="KW-1133">Transmembrane helix</keyword>
<feature type="compositionally biased region" description="Low complexity" evidence="1">
    <location>
        <begin position="35"/>
        <end position="46"/>
    </location>
</feature>
<evidence type="ECO:0000256" key="2">
    <source>
        <dbReference type="SAM" id="Phobius"/>
    </source>
</evidence>
<organism evidence="3 4">
    <name type="scientific">Arthrobacter globiformis</name>
    <dbReference type="NCBI Taxonomy" id="1665"/>
    <lineage>
        <taxon>Bacteria</taxon>
        <taxon>Bacillati</taxon>
        <taxon>Actinomycetota</taxon>
        <taxon>Actinomycetes</taxon>
        <taxon>Micrococcales</taxon>
        <taxon>Micrococcaceae</taxon>
        <taxon>Arthrobacter</taxon>
    </lineage>
</organism>
<dbReference type="RefSeq" id="WP_111902467.1">
    <property type="nucleotide sequence ID" value="NZ_QLNP01000034.1"/>
</dbReference>
<evidence type="ECO:0000256" key="1">
    <source>
        <dbReference type="SAM" id="MobiDB-lite"/>
    </source>
</evidence>
<evidence type="ECO:0000313" key="3">
    <source>
        <dbReference type="EMBL" id="RAM38836.1"/>
    </source>
</evidence>
<sequence>MALDAVLTVLVCVAIVLALTLAGMAVQKRGVDPKGAAGTLGSALAGFDPATGTPTHSEALAAREEQKRKRHEAPSAGPGPEANGPYSGRIRLPAAPLQPPAVPVQGPDSI</sequence>
<dbReference type="OrthoDB" id="4950393at2"/>
<feature type="transmembrane region" description="Helical" evidence="2">
    <location>
        <begin position="6"/>
        <end position="26"/>
    </location>
</feature>
<keyword evidence="2" id="KW-0472">Membrane</keyword>
<feature type="region of interest" description="Disordered" evidence="1">
    <location>
        <begin position="31"/>
        <end position="110"/>
    </location>
</feature>
<name>A0A328HJQ1_ARTGO</name>
<evidence type="ECO:0000313" key="4">
    <source>
        <dbReference type="Proteomes" id="UP000249166"/>
    </source>
</evidence>
<dbReference type="Proteomes" id="UP000249166">
    <property type="component" value="Unassembled WGS sequence"/>
</dbReference>